<dbReference type="EMBL" id="CH479189">
    <property type="protein sequence ID" value="EDW25598.1"/>
    <property type="molecule type" value="Genomic_DNA"/>
</dbReference>
<organism evidence="3">
    <name type="scientific">Drosophila persimilis</name>
    <name type="common">Fruit fly</name>
    <dbReference type="NCBI Taxonomy" id="7234"/>
    <lineage>
        <taxon>Eukaryota</taxon>
        <taxon>Metazoa</taxon>
        <taxon>Ecdysozoa</taxon>
        <taxon>Arthropoda</taxon>
        <taxon>Hexapoda</taxon>
        <taxon>Insecta</taxon>
        <taxon>Pterygota</taxon>
        <taxon>Neoptera</taxon>
        <taxon>Endopterygota</taxon>
        <taxon>Diptera</taxon>
        <taxon>Brachycera</taxon>
        <taxon>Muscomorpha</taxon>
        <taxon>Ephydroidea</taxon>
        <taxon>Drosophilidae</taxon>
        <taxon>Drosophila</taxon>
        <taxon>Sophophora</taxon>
    </lineage>
</organism>
<sequence>METEERRGSATPIAATPSEPEASGGRHGCPKRSMTLPRILMPQATSSSSGSGSGGSGSGSGGRGSF</sequence>
<feature type="region of interest" description="Disordered" evidence="1">
    <location>
        <begin position="1"/>
        <end position="66"/>
    </location>
</feature>
<evidence type="ECO:0000256" key="1">
    <source>
        <dbReference type="SAM" id="MobiDB-lite"/>
    </source>
</evidence>
<feature type="compositionally biased region" description="Gly residues" evidence="1">
    <location>
        <begin position="51"/>
        <end position="66"/>
    </location>
</feature>
<protein>
    <submittedName>
        <fullName evidence="2">GL26683</fullName>
    </submittedName>
</protein>
<evidence type="ECO:0000313" key="3">
    <source>
        <dbReference type="Proteomes" id="UP000008744"/>
    </source>
</evidence>
<name>B4GT89_DROPE</name>
<evidence type="ECO:0000313" key="2">
    <source>
        <dbReference type="EMBL" id="EDW25598.1"/>
    </source>
</evidence>
<dbReference type="OMA" id="CPKRSMT"/>
<accession>B4GT89</accession>
<dbReference type="HOGENOM" id="CLU_199964_0_0_1"/>
<dbReference type="AlphaFoldDB" id="B4GT89"/>
<keyword evidence="3" id="KW-1185">Reference proteome</keyword>
<gene>
    <name evidence="2" type="primary">Dper\GL26683</name>
    <name evidence="2" type="ORF">Dper_GL26683</name>
</gene>
<reference evidence="2 3" key="1">
    <citation type="journal article" date="2007" name="Nature">
        <title>Evolution of genes and genomes on the Drosophila phylogeny.</title>
        <authorList>
            <consortium name="Drosophila 12 Genomes Consortium"/>
            <person name="Clark A.G."/>
            <person name="Eisen M.B."/>
            <person name="Smith D.R."/>
            <person name="Bergman C.M."/>
            <person name="Oliver B."/>
            <person name="Markow T.A."/>
            <person name="Kaufman T.C."/>
            <person name="Kellis M."/>
            <person name="Gelbart W."/>
            <person name="Iyer V.N."/>
            <person name="Pollard D.A."/>
            <person name="Sackton T.B."/>
            <person name="Larracuente A.M."/>
            <person name="Singh N.D."/>
            <person name="Abad J.P."/>
            <person name="Abt D.N."/>
            <person name="Adryan B."/>
            <person name="Aguade M."/>
            <person name="Akashi H."/>
            <person name="Anderson W.W."/>
            <person name="Aquadro C.F."/>
            <person name="Ardell D.H."/>
            <person name="Arguello R."/>
            <person name="Artieri C.G."/>
            <person name="Barbash D.A."/>
            <person name="Barker D."/>
            <person name="Barsanti P."/>
            <person name="Batterham P."/>
            <person name="Batzoglou S."/>
            <person name="Begun D."/>
            <person name="Bhutkar A."/>
            <person name="Blanco E."/>
            <person name="Bosak S.A."/>
            <person name="Bradley R.K."/>
            <person name="Brand A.D."/>
            <person name="Brent M.R."/>
            <person name="Brooks A.N."/>
            <person name="Brown R.H."/>
            <person name="Butlin R.K."/>
            <person name="Caggese C."/>
            <person name="Calvi B.R."/>
            <person name="Bernardo de Carvalho A."/>
            <person name="Caspi A."/>
            <person name="Castrezana S."/>
            <person name="Celniker S.E."/>
            <person name="Chang J.L."/>
            <person name="Chapple C."/>
            <person name="Chatterji S."/>
            <person name="Chinwalla A."/>
            <person name="Civetta A."/>
            <person name="Clifton S.W."/>
            <person name="Comeron J.M."/>
            <person name="Costello J.C."/>
            <person name="Coyne J.A."/>
            <person name="Daub J."/>
            <person name="David R.G."/>
            <person name="Delcher A.L."/>
            <person name="Delehaunty K."/>
            <person name="Do C.B."/>
            <person name="Ebling H."/>
            <person name="Edwards K."/>
            <person name="Eickbush T."/>
            <person name="Evans J.D."/>
            <person name="Filipski A."/>
            <person name="Findeiss S."/>
            <person name="Freyhult E."/>
            <person name="Fulton L."/>
            <person name="Fulton R."/>
            <person name="Garcia A.C."/>
            <person name="Gardiner A."/>
            <person name="Garfield D.A."/>
            <person name="Garvin B.E."/>
            <person name="Gibson G."/>
            <person name="Gilbert D."/>
            <person name="Gnerre S."/>
            <person name="Godfrey J."/>
            <person name="Good R."/>
            <person name="Gotea V."/>
            <person name="Gravely B."/>
            <person name="Greenberg A.J."/>
            <person name="Griffiths-Jones S."/>
            <person name="Gross S."/>
            <person name="Guigo R."/>
            <person name="Gustafson E.A."/>
            <person name="Haerty W."/>
            <person name="Hahn M.W."/>
            <person name="Halligan D.L."/>
            <person name="Halpern A.L."/>
            <person name="Halter G.M."/>
            <person name="Han M.V."/>
            <person name="Heger A."/>
            <person name="Hillier L."/>
            <person name="Hinrichs A.S."/>
            <person name="Holmes I."/>
            <person name="Hoskins R.A."/>
            <person name="Hubisz M.J."/>
            <person name="Hultmark D."/>
            <person name="Huntley M.A."/>
            <person name="Jaffe D.B."/>
            <person name="Jagadeeshan S."/>
            <person name="Jeck W.R."/>
            <person name="Johnson J."/>
            <person name="Jones C.D."/>
            <person name="Jordan W.C."/>
            <person name="Karpen G.H."/>
            <person name="Kataoka E."/>
            <person name="Keightley P.D."/>
            <person name="Kheradpour P."/>
            <person name="Kirkness E.F."/>
            <person name="Koerich L.B."/>
            <person name="Kristiansen K."/>
            <person name="Kudrna D."/>
            <person name="Kulathinal R.J."/>
            <person name="Kumar S."/>
            <person name="Kwok R."/>
            <person name="Lander E."/>
            <person name="Langley C.H."/>
            <person name="Lapoint R."/>
            <person name="Lazzaro B.P."/>
            <person name="Lee S.J."/>
            <person name="Levesque L."/>
            <person name="Li R."/>
            <person name="Lin C.F."/>
            <person name="Lin M.F."/>
            <person name="Lindblad-Toh K."/>
            <person name="Llopart A."/>
            <person name="Long M."/>
            <person name="Low L."/>
            <person name="Lozovsky E."/>
            <person name="Lu J."/>
            <person name="Luo M."/>
            <person name="Machado C.A."/>
            <person name="Makalowski W."/>
            <person name="Marzo M."/>
            <person name="Matsuda M."/>
            <person name="Matzkin L."/>
            <person name="McAllister B."/>
            <person name="McBride C.S."/>
            <person name="McKernan B."/>
            <person name="McKernan K."/>
            <person name="Mendez-Lago M."/>
            <person name="Minx P."/>
            <person name="Mollenhauer M.U."/>
            <person name="Montooth K."/>
            <person name="Mount S.M."/>
            <person name="Mu X."/>
            <person name="Myers E."/>
            <person name="Negre B."/>
            <person name="Newfeld S."/>
            <person name="Nielsen R."/>
            <person name="Noor M.A."/>
            <person name="O'Grady P."/>
            <person name="Pachter L."/>
            <person name="Papaceit M."/>
            <person name="Parisi M.J."/>
            <person name="Parisi M."/>
            <person name="Parts L."/>
            <person name="Pedersen J.S."/>
            <person name="Pesole G."/>
            <person name="Phillippy A.M."/>
            <person name="Ponting C.P."/>
            <person name="Pop M."/>
            <person name="Porcelli D."/>
            <person name="Powell J.R."/>
            <person name="Prohaska S."/>
            <person name="Pruitt K."/>
            <person name="Puig M."/>
            <person name="Quesneville H."/>
            <person name="Ram K.R."/>
            <person name="Rand D."/>
            <person name="Rasmussen M.D."/>
            <person name="Reed L.K."/>
            <person name="Reenan R."/>
            <person name="Reily A."/>
            <person name="Remington K.A."/>
            <person name="Rieger T.T."/>
            <person name="Ritchie M.G."/>
            <person name="Robin C."/>
            <person name="Rogers Y.H."/>
            <person name="Rohde C."/>
            <person name="Rozas J."/>
            <person name="Rubenfield M.J."/>
            <person name="Ruiz A."/>
            <person name="Russo S."/>
            <person name="Salzberg S.L."/>
            <person name="Sanchez-Gracia A."/>
            <person name="Saranga D.J."/>
            <person name="Sato H."/>
            <person name="Schaeffer S.W."/>
            <person name="Schatz M.C."/>
            <person name="Schlenke T."/>
            <person name="Schwartz R."/>
            <person name="Segarra C."/>
            <person name="Singh R.S."/>
            <person name="Sirot L."/>
            <person name="Sirota M."/>
            <person name="Sisneros N.B."/>
            <person name="Smith C.D."/>
            <person name="Smith T.F."/>
            <person name="Spieth J."/>
            <person name="Stage D.E."/>
            <person name="Stark A."/>
            <person name="Stephan W."/>
            <person name="Strausberg R.L."/>
            <person name="Strempel S."/>
            <person name="Sturgill D."/>
            <person name="Sutton G."/>
            <person name="Sutton G.G."/>
            <person name="Tao W."/>
            <person name="Teichmann S."/>
            <person name="Tobari Y.N."/>
            <person name="Tomimura Y."/>
            <person name="Tsolas J.M."/>
            <person name="Valente V.L."/>
            <person name="Venter E."/>
            <person name="Venter J.C."/>
            <person name="Vicario S."/>
            <person name="Vieira F.G."/>
            <person name="Vilella A.J."/>
            <person name="Villasante A."/>
            <person name="Walenz B."/>
            <person name="Wang J."/>
            <person name="Wasserman M."/>
            <person name="Watts T."/>
            <person name="Wilson D."/>
            <person name="Wilson R.K."/>
            <person name="Wing R.A."/>
            <person name="Wolfner M.F."/>
            <person name="Wong A."/>
            <person name="Wong G.K."/>
            <person name="Wu C.I."/>
            <person name="Wu G."/>
            <person name="Yamamoto D."/>
            <person name="Yang H.P."/>
            <person name="Yang S.P."/>
            <person name="Yorke J.A."/>
            <person name="Yoshida K."/>
            <person name="Zdobnov E."/>
            <person name="Zhang P."/>
            <person name="Zhang Y."/>
            <person name="Zimin A.V."/>
            <person name="Baldwin J."/>
            <person name="Abdouelleil A."/>
            <person name="Abdulkadir J."/>
            <person name="Abebe A."/>
            <person name="Abera B."/>
            <person name="Abreu J."/>
            <person name="Acer S.C."/>
            <person name="Aftuck L."/>
            <person name="Alexander A."/>
            <person name="An P."/>
            <person name="Anderson E."/>
            <person name="Anderson S."/>
            <person name="Arachi H."/>
            <person name="Azer M."/>
            <person name="Bachantsang P."/>
            <person name="Barry A."/>
            <person name="Bayul T."/>
            <person name="Berlin A."/>
            <person name="Bessette D."/>
            <person name="Bloom T."/>
            <person name="Blye J."/>
            <person name="Boguslavskiy L."/>
            <person name="Bonnet C."/>
            <person name="Boukhgalter B."/>
            <person name="Bourzgui I."/>
            <person name="Brown A."/>
            <person name="Cahill P."/>
            <person name="Channer S."/>
            <person name="Cheshatsang Y."/>
            <person name="Chuda L."/>
            <person name="Citroen M."/>
            <person name="Collymore A."/>
            <person name="Cooke P."/>
            <person name="Costello M."/>
            <person name="D'Aco K."/>
            <person name="Daza R."/>
            <person name="De Haan G."/>
            <person name="DeGray S."/>
            <person name="DeMaso C."/>
            <person name="Dhargay N."/>
            <person name="Dooley K."/>
            <person name="Dooley E."/>
            <person name="Doricent M."/>
            <person name="Dorje P."/>
            <person name="Dorjee K."/>
            <person name="Dupes A."/>
            <person name="Elong R."/>
            <person name="Falk J."/>
            <person name="Farina A."/>
            <person name="Faro S."/>
            <person name="Ferguson D."/>
            <person name="Fisher S."/>
            <person name="Foley C.D."/>
            <person name="Franke A."/>
            <person name="Friedrich D."/>
            <person name="Gadbois L."/>
            <person name="Gearin G."/>
            <person name="Gearin C.R."/>
            <person name="Giannoukos G."/>
            <person name="Goode T."/>
            <person name="Graham J."/>
            <person name="Grandbois E."/>
            <person name="Grewal S."/>
            <person name="Gyaltsen K."/>
            <person name="Hafez N."/>
            <person name="Hagos B."/>
            <person name="Hall J."/>
            <person name="Henson C."/>
            <person name="Hollinger A."/>
            <person name="Honan T."/>
            <person name="Huard M.D."/>
            <person name="Hughes L."/>
            <person name="Hurhula B."/>
            <person name="Husby M.E."/>
            <person name="Kamat A."/>
            <person name="Kanga B."/>
            <person name="Kashin S."/>
            <person name="Khazanovich D."/>
            <person name="Kisner P."/>
            <person name="Lance K."/>
            <person name="Lara M."/>
            <person name="Lee W."/>
            <person name="Lennon N."/>
            <person name="Letendre F."/>
            <person name="LeVine R."/>
            <person name="Lipovsky A."/>
            <person name="Liu X."/>
            <person name="Liu J."/>
            <person name="Liu S."/>
            <person name="Lokyitsang T."/>
            <person name="Lokyitsang Y."/>
            <person name="Lubonja R."/>
            <person name="Lui A."/>
            <person name="MacDonald P."/>
            <person name="Magnisalis V."/>
            <person name="Maru K."/>
            <person name="Matthews C."/>
            <person name="McCusker W."/>
            <person name="McDonough S."/>
            <person name="Mehta T."/>
            <person name="Meldrim J."/>
            <person name="Meneus L."/>
            <person name="Mihai O."/>
            <person name="Mihalev A."/>
            <person name="Mihova T."/>
            <person name="Mittelman R."/>
            <person name="Mlenga V."/>
            <person name="Montmayeur A."/>
            <person name="Mulrain L."/>
            <person name="Navidi A."/>
            <person name="Naylor J."/>
            <person name="Negash T."/>
            <person name="Nguyen T."/>
            <person name="Nguyen N."/>
            <person name="Nicol R."/>
            <person name="Norbu C."/>
            <person name="Norbu N."/>
            <person name="Novod N."/>
            <person name="O'Neill B."/>
            <person name="Osman S."/>
            <person name="Markiewicz E."/>
            <person name="Oyono O.L."/>
            <person name="Patti C."/>
            <person name="Phunkhang P."/>
            <person name="Pierre F."/>
            <person name="Priest M."/>
            <person name="Raghuraman S."/>
            <person name="Rege F."/>
            <person name="Reyes R."/>
            <person name="Rise C."/>
            <person name="Rogov P."/>
            <person name="Ross K."/>
            <person name="Ryan E."/>
            <person name="Settipalli S."/>
            <person name="Shea T."/>
            <person name="Sherpa N."/>
            <person name="Shi L."/>
            <person name="Shih D."/>
            <person name="Sparrow T."/>
            <person name="Spaulding J."/>
            <person name="Stalker J."/>
            <person name="Stange-Thomann N."/>
            <person name="Stavropoulos S."/>
            <person name="Stone C."/>
            <person name="Strader C."/>
            <person name="Tesfaye S."/>
            <person name="Thomson T."/>
            <person name="Thoulutsang Y."/>
            <person name="Thoulutsang D."/>
            <person name="Topham K."/>
            <person name="Topping I."/>
            <person name="Tsamla T."/>
            <person name="Vassiliev H."/>
            <person name="Vo A."/>
            <person name="Wangchuk T."/>
            <person name="Wangdi T."/>
            <person name="Weiand M."/>
            <person name="Wilkinson J."/>
            <person name="Wilson A."/>
            <person name="Yadav S."/>
            <person name="Young G."/>
            <person name="Yu Q."/>
            <person name="Zembek L."/>
            <person name="Zhong D."/>
            <person name="Zimmer A."/>
            <person name="Zwirko Z."/>
            <person name="Jaffe D.B."/>
            <person name="Alvarez P."/>
            <person name="Brockman W."/>
            <person name="Butler J."/>
            <person name="Chin C."/>
            <person name="Gnerre S."/>
            <person name="Grabherr M."/>
            <person name="Kleber M."/>
            <person name="Mauceli E."/>
            <person name="MacCallum I."/>
        </authorList>
    </citation>
    <scope>NUCLEOTIDE SEQUENCE [LARGE SCALE GENOMIC DNA]</scope>
    <source>
        <strain evidence="3">MSH-3 / Tucson 14011-0111.49</strain>
    </source>
</reference>
<proteinExistence type="predicted"/>
<dbReference type="Proteomes" id="UP000008744">
    <property type="component" value="Unassembled WGS sequence"/>
</dbReference>